<dbReference type="OrthoDB" id="573884at2"/>
<protein>
    <submittedName>
        <fullName evidence="2">Uncharacterized protein</fullName>
    </submittedName>
</protein>
<evidence type="ECO:0000313" key="2">
    <source>
        <dbReference type="EMBL" id="PZD74893.1"/>
    </source>
</evidence>
<proteinExistence type="predicted"/>
<keyword evidence="3" id="KW-1185">Reference proteome</keyword>
<sequence length="111" mass="12638">MSISAEFNQTSVLPKQKQRSPKISELLQGWLQKNKTHHYQSSNAGLDFSIEESTEGPKEIQMISQKPGVKKDDQIKIHDVSESITYKVLDIDFYSNVEDMWVAKLAVLADQ</sequence>
<gene>
    <name evidence="2" type="ORF">C1752_00686</name>
</gene>
<feature type="compositionally biased region" description="Polar residues" evidence="1">
    <location>
        <begin position="1"/>
        <end position="13"/>
    </location>
</feature>
<organism evidence="2 3">
    <name type="scientific">Acaryochloris thomasi RCC1774</name>
    <dbReference type="NCBI Taxonomy" id="1764569"/>
    <lineage>
        <taxon>Bacteria</taxon>
        <taxon>Bacillati</taxon>
        <taxon>Cyanobacteriota</taxon>
        <taxon>Cyanophyceae</taxon>
        <taxon>Acaryochloridales</taxon>
        <taxon>Acaryochloridaceae</taxon>
        <taxon>Acaryochloris</taxon>
        <taxon>Acaryochloris thomasi</taxon>
    </lineage>
</organism>
<dbReference type="RefSeq" id="WP_110984667.1">
    <property type="nucleotide sequence ID" value="NZ_CAWNWM010000002.1"/>
</dbReference>
<comment type="caution">
    <text evidence="2">The sequence shown here is derived from an EMBL/GenBank/DDBJ whole genome shotgun (WGS) entry which is preliminary data.</text>
</comment>
<evidence type="ECO:0000256" key="1">
    <source>
        <dbReference type="SAM" id="MobiDB-lite"/>
    </source>
</evidence>
<evidence type="ECO:0000313" key="3">
    <source>
        <dbReference type="Proteomes" id="UP000248857"/>
    </source>
</evidence>
<dbReference type="Proteomes" id="UP000248857">
    <property type="component" value="Unassembled WGS sequence"/>
</dbReference>
<accession>A0A2W1JNI5</accession>
<dbReference type="EMBL" id="PQWO01000002">
    <property type="protein sequence ID" value="PZD74893.1"/>
    <property type="molecule type" value="Genomic_DNA"/>
</dbReference>
<reference evidence="2 3" key="1">
    <citation type="journal article" date="2018" name="Sci. Rep.">
        <title>A novel species of the marine cyanobacterium Acaryochloris with a unique pigment content and lifestyle.</title>
        <authorList>
            <person name="Partensky F."/>
            <person name="Six C."/>
            <person name="Ratin M."/>
            <person name="Garczarek L."/>
            <person name="Vaulot D."/>
            <person name="Probert I."/>
            <person name="Calteau A."/>
            <person name="Gourvil P."/>
            <person name="Marie D."/>
            <person name="Grebert T."/>
            <person name="Bouchier C."/>
            <person name="Le Panse S."/>
            <person name="Gachenot M."/>
            <person name="Rodriguez F."/>
            <person name="Garrido J.L."/>
        </authorList>
    </citation>
    <scope>NUCLEOTIDE SEQUENCE [LARGE SCALE GENOMIC DNA]</scope>
    <source>
        <strain evidence="2 3">RCC1774</strain>
    </source>
</reference>
<dbReference type="AlphaFoldDB" id="A0A2W1JNI5"/>
<name>A0A2W1JNI5_9CYAN</name>
<feature type="region of interest" description="Disordered" evidence="1">
    <location>
        <begin position="1"/>
        <end position="20"/>
    </location>
</feature>